<protein>
    <recommendedName>
        <fullName evidence="2">Tyr recombinase domain-containing protein</fullName>
    </recommendedName>
</protein>
<dbReference type="EMBL" id="DRBC01000095">
    <property type="protein sequence ID" value="HDN84427.1"/>
    <property type="molecule type" value="Genomic_DNA"/>
</dbReference>
<name>A0A7V0N056_UNCAE</name>
<dbReference type="InterPro" id="IPR011010">
    <property type="entry name" value="DNA_brk_join_enz"/>
</dbReference>
<dbReference type="SUPFAM" id="SSF56349">
    <property type="entry name" value="DNA breaking-rejoining enzymes"/>
    <property type="match status" value="1"/>
</dbReference>
<dbReference type="Gene3D" id="1.10.443.10">
    <property type="entry name" value="Intergrase catalytic core"/>
    <property type="match status" value="1"/>
</dbReference>
<dbReference type="PROSITE" id="PS51898">
    <property type="entry name" value="TYR_RECOMBINASE"/>
    <property type="match status" value="1"/>
</dbReference>
<feature type="domain" description="Tyr recombinase" evidence="2">
    <location>
        <begin position="7"/>
        <end position="84"/>
    </location>
</feature>
<gene>
    <name evidence="3" type="ORF">ENG47_01555</name>
</gene>
<dbReference type="GO" id="GO:0003677">
    <property type="term" value="F:DNA binding"/>
    <property type="evidence" value="ECO:0007669"/>
    <property type="project" value="InterPro"/>
</dbReference>
<keyword evidence="1" id="KW-0233">DNA recombination</keyword>
<dbReference type="GO" id="GO:0015074">
    <property type="term" value="P:DNA integration"/>
    <property type="evidence" value="ECO:0007669"/>
    <property type="project" value="InterPro"/>
</dbReference>
<dbReference type="InterPro" id="IPR002104">
    <property type="entry name" value="Integrase_catalytic"/>
</dbReference>
<organism evidence="3">
    <name type="scientific">Aerophobetes bacterium</name>
    <dbReference type="NCBI Taxonomy" id="2030807"/>
    <lineage>
        <taxon>Bacteria</taxon>
        <taxon>Candidatus Aerophobota</taxon>
    </lineage>
</organism>
<dbReference type="GO" id="GO:0006310">
    <property type="term" value="P:DNA recombination"/>
    <property type="evidence" value="ECO:0007669"/>
    <property type="project" value="UniProtKB-KW"/>
</dbReference>
<evidence type="ECO:0000313" key="3">
    <source>
        <dbReference type="EMBL" id="HDN84427.1"/>
    </source>
</evidence>
<accession>A0A7V0N056</accession>
<sequence>MFPGKQKSLRYLTKEEIKALYNACAEHLKPIIIVALNTGMRKGEILNLKWEDIDFRQKIIYLLETKKELTFETRGKDYLQNLRL</sequence>
<proteinExistence type="predicted"/>
<evidence type="ECO:0000256" key="1">
    <source>
        <dbReference type="ARBA" id="ARBA00023172"/>
    </source>
</evidence>
<dbReference type="Proteomes" id="UP000885660">
    <property type="component" value="Unassembled WGS sequence"/>
</dbReference>
<evidence type="ECO:0000259" key="2">
    <source>
        <dbReference type="PROSITE" id="PS51898"/>
    </source>
</evidence>
<dbReference type="InterPro" id="IPR013762">
    <property type="entry name" value="Integrase-like_cat_sf"/>
</dbReference>
<comment type="caution">
    <text evidence="3">The sequence shown here is derived from an EMBL/GenBank/DDBJ whole genome shotgun (WGS) entry which is preliminary data.</text>
</comment>
<reference evidence="3" key="1">
    <citation type="journal article" date="2020" name="mSystems">
        <title>Genome- and Community-Level Interaction Insights into Carbon Utilization and Element Cycling Functions of Hydrothermarchaeota in Hydrothermal Sediment.</title>
        <authorList>
            <person name="Zhou Z."/>
            <person name="Liu Y."/>
            <person name="Xu W."/>
            <person name="Pan J."/>
            <person name="Luo Z.H."/>
            <person name="Li M."/>
        </authorList>
    </citation>
    <scope>NUCLEOTIDE SEQUENCE [LARGE SCALE GENOMIC DNA]</scope>
    <source>
        <strain evidence="3">HyVt-219</strain>
    </source>
</reference>
<dbReference type="AlphaFoldDB" id="A0A7V0N056"/>
<dbReference type="Pfam" id="PF00589">
    <property type="entry name" value="Phage_integrase"/>
    <property type="match status" value="1"/>
</dbReference>